<dbReference type="EMBL" id="CP066775">
    <property type="protein sequence ID" value="QQL51571.1"/>
    <property type="molecule type" value="Genomic_DNA"/>
</dbReference>
<gene>
    <name evidence="2" type="ORF">GO620_012055</name>
</gene>
<organism evidence="2 3">
    <name type="scientific">Mucilaginibacter ginkgonis</name>
    <dbReference type="NCBI Taxonomy" id="2682091"/>
    <lineage>
        <taxon>Bacteria</taxon>
        <taxon>Pseudomonadati</taxon>
        <taxon>Bacteroidota</taxon>
        <taxon>Sphingobacteriia</taxon>
        <taxon>Sphingobacteriales</taxon>
        <taxon>Sphingobacteriaceae</taxon>
        <taxon>Mucilaginibacter</taxon>
    </lineage>
</organism>
<dbReference type="Pfam" id="PF13585">
    <property type="entry name" value="CHU_C"/>
    <property type="match status" value="1"/>
</dbReference>
<dbReference type="InterPro" id="IPR026341">
    <property type="entry name" value="T9SS_type_B"/>
</dbReference>
<feature type="region of interest" description="Disordered" evidence="1">
    <location>
        <begin position="35"/>
        <end position="60"/>
    </location>
</feature>
<feature type="compositionally biased region" description="Low complexity" evidence="1">
    <location>
        <begin position="35"/>
        <end position="52"/>
    </location>
</feature>
<protein>
    <submittedName>
        <fullName evidence="2">Gliding motility-associated C-terminal domain-containing protein</fullName>
    </submittedName>
</protein>
<evidence type="ECO:0000256" key="1">
    <source>
        <dbReference type="SAM" id="MobiDB-lite"/>
    </source>
</evidence>
<dbReference type="NCBIfam" id="TIGR04131">
    <property type="entry name" value="Bac_Flav_CTERM"/>
    <property type="match status" value="1"/>
</dbReference>
<sequence>MTAGAARRFTITGLVSSSPSGGSLVATASILRPADVTDPDATNPDAAPPTNAQAECDSPPSGVGCNNVKVSTVSFAAAPNAGVDQTVIQGATVTLTANTPGTWSAASGNPSVAVINNSTSISTTVTGLTNIGRYNFVFTNANGCTAAVAVNVLSSAISISTVFTPNGDGKNDTFEITGITNYPGSQLLIFNRWGNEVYRSGSYANTWDGSGLAEGTYYYLLNRRNLDGSVTAFKGFIYLKR</sequence>
<dbReference type="KEGG" id="mgik:GO620_012055"/>
<proteinExistence type="predicted"/>
<accession>A0A7T7FDW3</accession>
<evidence type="ECO:0000313" key="3">
    <source>
        <dbReference type="Proteomes" id="UP000429232"/>
    </source>
</evidence>
<keyword evidence="3" id="KW-1185">Reference proteome</keyword>
<reference evidence="2 3" key="1">
    <citation type="submission" date="2020-12" db="EMBL/GenBank/DDBJ databases">
        <title>HMF7856_wgs.fasta genome submission.</title>
        <authorList>
            <person name="Kang H."/>
            <person name="Kim H."/>
            <person name="Joh K."/>
        </authorList>
    </citation>
    <scope>NUCLEOTIDE SEQUENCE [LARGE SCALE GENOMIC DNA]</scope>
    <source>
        <strain evidence="2 3">HMF7856</strain>
    </source>
</reference>
<name>A0A7T7FDW3_9SPHI</name>
<dbReference type="Proteomes" id="UP000429232">
    <property type="component" value="Chromosome"/>
</dbReference>
<dbReference type="AlphaFoldDB" id="A0A7T7FDW3"/>
<evidence type="ECO:0000313" key="2">
    <source>
        <dbReference type="EMBL" id="QQL51571.1"/>
    </source>
</evidence>